<dbReference type="Proteomes" id="UP000777438">
    <property type="component" value="Unassembled WGS sequence"/>
</dbReference>
<dbReference type="SMART" id="SM00248">
    <property type="entry name" value="ANK"/>
    <property type="match status" value="18"/>
</dbReference>
<evidence type="ECO:0000313" key="5">
    <source>
        <dbReference type="EMBL" id="KAH6894546.1"/>
    </source>
</evidence>
<comment type="caution">
    <text evidence="5">The sequence shown here is derived from an EMBL/GenBank/DDBJ whole genome shotgun (WGS) entry which is preliminary data.</text>
</comment>
<dbReference type="PANTHER" id="PTHR24189:SF50">
    <property type="entry name" value="ANKYRIN REPEAT AND SOCS BOX PROTEIN 2"/>
    <property type="match status" value="1"/>
</dbReference>
<evidence type="ECO:0000256" key="1">
    <source>
        <dbReference type="ARBA" id="ARBA00022737"/>
    </source>
</evidence>
<dbReference type="Pfam" id="PF12796">
    <property type="entry name" value="Ank_2"/>
    <property type="match status" value="1"/>
</dbReference>
<dbReference type="EMBL" id="JAGPYM010000005">
    <property type="protein sequence ID" value="KAH6894546.1"/>
    <property type="molecule type" value="Genomic_DNA"/>
</dbReference>
<protein>
    <submittedName>
        <fullName evidence="5">Uncharacterized protein</fullName>
    </submittedName>
</protein>
<dbReference type="PROSITE" id="PS50088">
    <property type="entry name" value="ANK_REPEAT"/>
    <property type="match status" value="1"/>
</dbReference>
<name>A0A9P8WD83_9HYPO</name>
<feature type="repeat" description="ANK" evidence="3">
    <location>
        <begin position="1414"/>
        <end position="1446"/>
    </location>
</feature>
<dbReference type="Gene3D" id="1.25.40.20">
    <property type="entry name" value="Ankyrin repeat-containing domain"/>
    <property type="match status" value="6"/>
</dbReference>
<reference evidence="5 6" key="1">
    <citation type="journal article" date="2021" name="Nat. Commun.">
        <title>Genetic determinants of endophytism in the Arabidopsis root mycobiome.</title>
        <authorList>
            <person name="Mesny F."/>
            <person name="Miyauchi S."/>
            <person name="Thiergart T."/>
            <person name="Pickel B."/>
            <person name="Atanasova L."/>
            <person name="Karlsson M."/>
            <person name="Huettel B."/>
            <person name="Barry K.W."/>
            <person name="Haridas S."/>
            <person name="Chen C."/>
            <person name="Bauer D."/>
            <person name="Andreopoulos W."/>
            <person name="Pangilinan J."/>
            <person name="LaButti K."/>
            <person name="Riley R."/>
            <person name="Lipzen A."/>
            <person name="Clum A."/>
            <person name="Drula E."/>
            <person name="Henrissat B."/>
            <person name="Kohler A."/>
            <person name="Grigoriev I.V."/>
            <person name="Martin F.M."/>
            <person name="Hacquard S."/>
        </authorList>
    </citation>
    <scope>NUCLEOTIDE SEQUENCE [LARGE SCALE GENOMIC DNA]</scope>
    <source>
        <strain evidence="5 6">MPI-CAGE-CH-0241</strain>
    </source>
</reference>
<gene>
    <name evidence="5" type="ORF">B0T10DRAFT_253846</name>
</gene>
<dbReference type="PANTHER" id="PTHR24189">
    <property type="entry name" value="MYOTROPHIN"/>
    <property type="match status" value="1"/>
</dbReference>
<proteinExistence type="predicted"/>
<sequence length="1842" mass="200107">MAPPTADARQRRIIQLSEQWGIVLPPAPTPLTRPQNPISFRSLSDDQTAEDLLLRRSAEVAQLRPKSGLSRAFSSSNLKRNKGYDSKDILDVLSQWVGNCGSPGVAEALIAKLAASGIDIHGMQTGKSGMLSRRRSVENVGDRTRLLKTAVEHGQLEMVQVLIPHADPFTLDNCLPAAIRSGNVPIVEILLRYGANASQTAEGQDAFRQACSNQGLSHMIGLLLQSDGRPSSVCLSQSLSDAARVGCLPTALHLTRSTSDGNYNNAEALKIAVNSGRRDIAMAIAMGNKPPQSPGLEEAFQLLMEHISSSPTTKLELAELLLCCGAQGDILSQSLELACASQFFEMASLLASYGVSVEFNDAAVLKTAISRGQPELVGSLLNEQATISPALASSCLSLVPRQAPFETRYALLYLLLRKGANGNSLDECLIHAVQSGDAQAVDLLLSPHFPDPQSARRDSIHQRRSRISNRHPTASPDYRNGEALRTAVVRGDANMTARILAAKPSAETLTLVFPLTRSVSSRDRYHMVELFLKGALSGPCLHAALQDAIDVDLSQRDEALIRLLLKHKADINYNNGAGLHTVIVQKDLTMLSLLMQKASPQTAAARIETVMKADDHRARHDMLSILFSAGASIGVGEVAEALQAAITEKPVDMSLLQLLLQAGKADVNALDGAIVTKAVQNPDPKVLELVLSLGKPNGDSITRCMNELAPLPSTETKSWKLGVIQSKASRRGDMSGVLVHEIRSLLQDTTKQATISTLKQLLEFGADPNAYQAAALCLAVAEANTLLCDHLFHCQHPLTPASLALALPHALRIADPMDRLAFTKRLVESGAHPLEVNRALSHAINNYTDDIALIRVLAGAADASDGEALASSVAKESPEILSLLLSRTKHSVETRNPALEKGMKIGDWTLRLSICTRLVKAGVSPSVSSQALLVAARDGDLQLGDILIAYGASISTNDGQAIIEACRGGSVDVLDVLLKSDLNAQKATLERGFQAATEVRDLNKRAMVFQRLLKRGVSGEVVDTQLVSAARYGEGGEEVLRVLLAAGADPNYSNGEAVVAATRSAFIGNLELLLGLWHEGGNQKKPSAPTLLRALKGCWKLSHDTRFKIVSDLMKAGMPATEEVHIALSKAVSEEDPDEKLVKLLLDSGASPLTNGCQSLLTATQRCATPVLKLILDTNVAEEHVNAAFSKGFTADNLQIWFTPDGFEAAHMLLEHGARGDSLSGALILAIQNSDEDTVVIADQFIELLVDHGADVDFMGGEPLKQAASKANVSWTRKLLTCHPSAQTLAIGFDHIFDNSISEDEALELFEIFTDYHDGDVRMDVMARVPGTEPVLVRAMSQYPRSRKVLEALLDAGYYHDQTTQCRVHPDIDEVEEVTLLVWAIAQPQKRVSSSLIELLIQRGANINFETAVTRSSPLMLSIQARRPDLVKTLILEGAEVDVTDAIGRSPLSMATEIGGDLAIQLMGSLLAAEPSKDDGSLHNAARELNLAAVRVLVQSGHDPDFPSPLHNGRSALGEVCLRGSDTGELTADREKSMQKVMSFLVESGSDLTVKSDGKALLHLCFDAADSVATTRSFLKVVMWKHINKPFNQYLDGDYTYSPTMYVIKVMKPSDTREALLSLLRANRALDVYYANSGEQPDDAKGLPEDMEVQERERKARLKRIAQESEDHAIAMARRKEVASVEQQIWAQRAEIEDARRRKLHSEDIGALRSKAQLEDALSKDSLQRRLSEQRRLTEASLVRTKNIASTELQAEESRQKKMLEWETRMNTERVDNARALSALRLSEREEVERIERGADDRVKKRLEAQKKLVDSQERLAKRLAGGPPGSRQQIGYVEELN</sequence>
<feature type="region of interest" description="Disordered" evidence="4">
    <location>
        <begin position="452"/>
        <end position="478"/>
    </location>
</feature>
<dbReference type="InterPro" id="IPR036770">
    <property type="entry name" value="Ankyrin_rpt-contain_sf"/>
</dbReference>
<keyword evidence="6" id="KW-1185">Reference proteome</keyword>
<evidence type="ECO:0000256" key="2">
    <source>
        <dbReference type="ARBA" id="ARBA00023043"/>
    </source>
</evidence>
<keyword evidence="1" id="KW-0677">Repeat</keyword>
<dbReference type="OrthoDB" id="194358at2759"/>
<evidence type="ECO:0000256" key="4">
    <source>
        <dbReference type="SAM" id="MobiDB-lite"/>
    </source>
</evidence>
<accession>A0A9P8WD83</accession>
<organism evidence="5 6">
    <name type="scientific">Thelonectria olida</name>
    <dbReference type="NCBI Taxonomy" id="1576542"/>
    <lineage>
        <taxon>Eukaryota</taxon>
        <taxon>Fungi</taxon>
        <taxon>Dikarya</taxon>
        <taxon>Ascomycota</taxon>
        <taxon>Pezizomycotina</taxon>
        <taxon>Sordariomycetes</taxon>
        <taxon>Hypocreomycetidae</taxon>
        <taxon>Hypocreales</taxon>
        <taxon>Nectriaceae</taxon>
        <taxon>Thelonectria</taxon>
    </lineage>
</organism>
<evidence type="ECO:0000313" key="6">
    <source>
        <dbReference type="Proteomes" id="UP000777438"/>
    </source>
</evidence>
<dbReference type="InterPro" id="IPR050745">
    <property type="entry name" value="Multifunctional_regulatory"/>
</dbReference>
<feature type="region of interest" description="Disordered" evidence="4">
    <location>
        <begin position="1819"/>
        <end position="1842"/>
    </location>
</feature>
<keyword evidence="2 3" id="KW-0040">ANK repeat</keyword>
<evidence type="ECO:0000256" key="3">
    <source>
        <dbReference type="PROSITE-ProRule" id="PRU00023"/>
    </source>
</evidence>
<dbReference type="InterPro" id="IPR002110">
    <property type="entry name" value="Ankyrin_rpt"/>
</dbReference>
<dbReference type="SUPFAM" id="SSF48403">
    <property type="entry name" value="Ankyrin repeat"/>
    <property type="match status" value="5"/>
</dbReference>